<dbReference type="OrthoDB" id="9805535at2"/>
<dbReference type="AlphaFoldDB" id="G8R8F0"/>
<dbReference type="SUPFAM" id="SSF52540">
    <property type="entry name" value="P-loop containing nucleoside triphosphate hydrolases"/>
    <property type="match status" value="1"/>
</dbReference>
<dbReference type="InterPro" id="IPR027417">
    <property type="entry name" value="P-loop_NTPase"/>
</dbReference>
<feature type="domain" description="AAA+ ATPase" evidence="1">
    <location>
        <begin position="80"/>
        <end position="260"/>
    </location>
</feature>
<keyword evidence="3" id="KW-1185">Reference proteome</keyword>
<dbReference type="STRING" id="926562.Oweho_2575"/>
<dbReference type="eggNOG" id="COG1672">
    <property type="taxonomic scope" value="Bacteria"/>
</dbReference>
<organism evidence="2 3">
    <name type="scientific">Owenweeksia hongkongensis (strain DSM 17368 / CIP 108786 / JCM 12287 / NRRL B-23963 / UST20020801)</name>
    <dbReference type="NCBI Taxonomy" id="926562"/>
    <lineage>
        <taxon>Bacteria</taxon>
        <taxon>Pseudomonadati</taxon>
        <taxon>Bacteroidota</taxon>
        <taxon>Flavobacteriia</taxon>
        <taxon>Flavobacteriales</taxon>
        <taxon>Owenweeksiaceae</taxon>
        <taxon>Owenweeksia</taxon>
    </lineage>
</organism>
<accession>G8R8F0</accession>
<reference evidence="2 3" key="1">
    <citation type="journal article" date="2012" name="Stand. Genomic Sci.">
        <title>Genome sequence of the orange-pigmented seawater bacterium Owenweeksia hongkongensis type strain (UST20020801(T)).</title>
        <authorList>
            <person name="Riedel T."/>
            <person name="Held B."/>
            <person name="Nolan M."/>
            <person name="Lucas S."/>
            <person name="Lapidus A."/>
            <person name="Tice H."/>
            <person name="Del Rio T.G."/>
            <person name="Cheng J.F."/>
            <person name="Han C."/>
            <person name="Tapia R."/>
            <person name="Goodwin L.A."/>
            <person name="Pitluck S."/>
            <person name="Liolios K."/>
            <person name="Mavromatis K."/>
            <person name="Pagani I."/>
            <person name="Ivanova N."/>
            <person name="Mikhailova N."/>
            <person name="Pati A."/>
            <person name="Chen A."/>
            <person name="Palaniappan K."/>
            <person name="Rohde M."/>
            <person name="Tindall B.J."/>
            <person name="Detter J.C."/>
            <person name="Goker M."/>
            <person name="Woyke T."/>
            <person name="Bristow J."/>
            <person name="Eisen J.A."/>
            <person name="Markowitz V."/>
            <person name="Hugenholtz P."/>
            <person name="Klenk H.P."/>
            <person name="Kyrpides N.C."/>
        </authorList>
    </citation>
    <scope>NUCLEOTIDE SEQUENCE</scope>
    <source>
        <strain evidence="3">DSM 17368 / JCM 12287 / NRRL B-23963</strain>
    </source>
</reference>
<dbReference type="SMART" id="SM00382">
    <property type="entry name" value="AAA"/>
    <property type="match status" value="1"/>
</dbReference>
<dbReference type="EMBL" id="CP003156">
    <property type="protein sequence ID" value="AEV33543.1"/>
    <property type="molecule type" value="Genomic_DNA"/>
</dbReference>
<dbReference type="InterPro" id="IPR003593">
    <property type="entry name" value="AAA+_ATPase"/>
</dbReference>
<protein>
    <submittedName>
        <fullName evidence="2">NB-ARC domain-containing protein</fullName>
    </submittedName>
</protein>
<evidence type="ECO:0000313" key="3">
    <source>
        <dbReference type="Proteomes" id="UP000005631"/>
    </source>
</evidence>
<sequence length="374" mass="43254">MELSIKAKALQPFINTILQSIDLQTYHSLHETSYKNNFKSKREGVTHSANLIYCTSKQLTGMTLINRAEEITILYDEVMARKSLFFHGPSGTGKTFLCHELMEKLRGRRVCFYLSIRAYSSLHQFLSKLQLAVKSTTRIHTNVEFQLRAFFDDNPVPETVDEKAFKQWTENLLVALQQVSQDFIFILEDVDQYEGKEDLSKLFKHFFLSRNSQILFTSRLFNQAYGVEGMKLKSLLPKQVTTPLADEDELSELIEFTRGNTAFILDIIQQMERAKCSFSTAANLVMESQQKVLYAFRHRFTDLQWNLIRAIAAEEVVEQPHSFKFLVKYQLGAASSIERALSNLTSTSVVHKNEFGYTVSNIVFLRWVQWLYNS</sequence>
<dbReference type="InterPro" id="IPR041664">
    <property type="entry name" value="AAA_16"/>
</dbReference>
<dbReference type="Proteomes" id="UP000005631">
    <property type="component" value="Chromosome"/>
</dbReference>
<evidence type="ECO:0000259" key="1">
    <source>
        <dbReference type="SMART" id="SM00382"/>
    </source>
</evidence>
<dbReference type="KEGG" id="oho:Oweho_2575"/>
<dbReference type="HOGENOM" id="CLU_739333_0_0_10"/>
<name>G8R8F0_OWEHD</name>
<dbReference type="Pfam" id="PF13191">
    <property type="entry name" value="AAA_16"/>
    <property type="match status" value="1"/>
</dbReference>
<gene>
    <name evidence="2" type="ordered locus">Oweho_2575</name>
</gene>
<evidence type="ECO:0000313" key="2">
    <source>
        <dbReference type="EMBL" id="AEV33543.1"/>
    </source>
</evidence>
<proteinExistence type="predicted"/>
<dbReference type="Gene3D" id="3.40.50.300">
    <property type="entry name" value="P-loop containing nucleotide triphosphate hydrolases"/>
    <property type="match status" value="1"/>
</dbReference>